<name>A0A2M4D924_ANODA</name>
<protein>
    <submittedName>
        <fullName evidence="1">Putative secreted protein</fullName>
    </submittedName>
</protein>
<accession>A0A2M4D924</accession>
<dbReference type="AlphaFoldDB" id="A0A2M4D924"/>
<dbReference type="EMBL" id="GGFL01009892">
    <property type="protein sequence ID" value="MBW74070.1"/>
    <property type="molecule type" value="Transcribed_RNA"/>
</dbReference>
<organism evidence="1">
    <name type="scientific">Anopheles darlingi</name>
    <name type="common">Mosquito</name>
    <dbReference type="NCBI Taxonomy" id="43151"/>
    <lineage>
        <taxon>Eukaryota</taxon>
        <taxon>Metazoa</taxon>
        <taxon>Ecdysozoa</taxon>
        <taxon>Arthropoda</taxon>
        <taxon>Hexapoda</taxon>
        <taxon>Insecta</taxon>
        <taxon>Pterygota</taxon>
        <taxon>Neoptera</taxon>
        <taxon>Endopterygota</taxon>
        <taxon>Diptera</taxon>
        <taxon>Nematocera</taxon>
        <taxon>Culicoidea</taxon>
        <taxon>Culicidae</taxon>
        <taxon>Anophelinae</taxon>
        <taxon>Anopheles</taxon>
    </lineage>
</organism>
<reference evidence="1" key="1">
    <citation type="submission" date="2018-01" db="EMBL/GenBank/DDBJ databases">
        <title>An insight into the sialome of Amazonian anophelines.</title>
        <authorList>
            <person name="Ribeiro J.M."/>
            <person name="Scarpassa V."/>
            <person name="Calvo E."/>
        </authorList>
    </citation>
    <scope>NUCLEOTIDE SEQUENCE</scope>
</reference>
<evidence type="ECO:0000313" key="1">
    <source>
        <dbReference type="EMBL" id="MBW74070.1"/>
    </source>
</evidence>
<proteinExistence type="predicted"/>
<sequence>MWVRFGLDQFLLVAGTSDGSAYLSRVGQPVVQAKSTFAVYELDVAAHLKSVGRFLYAAEHIVYIVFLDDGLHRSGKLCFESSGVQVFDVLSAARGTRGAKRHPRHHILVGLWLAAVPSPQAALTLLIRIAYGNLVEHFGDIGCNGYFVLTEPLKHGGEGH</sequence>